<comment type="caution">
    <text evidence="1">The sequence shown here is derived from an EMBL/GenBank/DDBJ whole genome shotgun (WGS) entry which is preliminary data.</text>
</comment>
<dbReference type="Proteomes" id="UP001056778">
    <property type="component" value="Chromosome 8"/>
</dbReference>
<proteinExistence type="predicted"/>
<name>A0ACB9SP11_HOLOL</name>
<evidence type="ECO:0000313" key="1">
    <source>
        <dbReference type="EMBL" id="KAI4456911.1"/>
    </source>
</evidence>
<reference evidence="1" key="1">
    <citation type="submission" date="2022-04" db="EMBL/GenBank/DDBJ databases">
        <title>Chromosome-scale genome assembly of Holotrichia oblita Faldermann.</title>
        <authorList>
            <person name="Rongchong L."/>
        </authorList>
    </citation>
    <scope>NUCLEOTIDE SEQUENCE</scope>
    <source>
        <strain evidence="1">81SQS9</strain>
    </source>
</reference>
<dbReference type="EMBL" id="CM043022">
    <property type="protein sequence ID" value="KAI4456911.1"/>
    <property type="molecule type" value="Genomic_DNA"/>
</dbReference>
<evidence type="ECO:0000313" key="2">
    <source>
        <dbReference type="Proteomes" id="UP001056778"/>
    </source>
</evidence>
<organism evidence="1 2">
    <name type="scientific">Holotrichia oblita</name>
    <name type="common">Chafer beetle</name>
    <dbReference type="NCBI Taxonomy" id="644536"/>
    <lineage>
        <taxon>Eukaryota</taxon>
        <taxon>Metazoa</taxon>
        <taxon>Ecdysozoa</taxon>
        <taxon>Arthropoda</taxon>
        <taxon>Hexapoda</taxon>
        <taxon>Insecta</taxon>
        <taxon>Pterygota</taxon>
        <taxon>Neoptera</taxon>
        <taxon>Endopterygota</taxon>
        <taxon>Coleoptera</taxon>
        <taxon>Polyphaga</taxon>
        <taxon>Scarabaeiformia</taxon>
        <taxon>Scarabaeidae</taxon>
        <taxon>Melolonthinae</taxon>
        <taxon>Holotrichia</taxon>
    </lineage>
</organism>
<accession>A0ACB9SP11</accession>
<sequence>MNNTGKLAGLTVFITGASRGIGKAIALKAAKDGANIVVAAKTAEAHPKLSGTIYTAAQEIEQAGGKALPCIVDVRNEEQVKAAVQAAVKKFGGIDILINNASAISLTGTADTEMKRYDLMHNINTRGTFLVTKECLPYLKKSKHGHVLNISPPLDMNEAWFTSHVAYTMAKFGMSMCVLGMHEEFKPFGIGVNALWPRKIVYTAATEMLSGGSGDFMKSHSRKPEIMADAAYAILIQDPKIVTGNFFIDDEVLPKYGVYDMDQYACNPLYKDEIFPDFFVGDPEAYKGARDVRMPQRPVKSKIDPKKLPPKTYIDAETITLLERLSLVDCANREGIETLEAAIEFADQIHQVDTTGVEPLITVLEDKPLEVREDKIIEGNCRDDILANASILQEEYFVAPPGNIPLEPRKNPLHEEQN</sequence>
<gene>
    <name evidence="1" type="ORF">MML48_8g00019092</name>
</gene>
<keyword evidence="2" id="KW-1185">Reference proteome</keyword>
<protein>
    <submittedName>
        <fullName evidence="1">Hydroxysteroid dehydrogenase-like protein 2</fullName>
    </submittedName>
</protein>